<dbReference type="InterPro" id="IPR004358">
    <property type="entry name" value="Sig_transdc_His_kin-like_C"/>
</dbReference>
<dbReference type="OrthoDB" id="9764438at2"/>
<dbReference type="InterPro" id="IPR050736">
    <property type="entry name" value="Sensor_HK_Regulatory"/>
</dbReference>
<dbReference type="SMART" id="SM00387">
    <property type="entry name" value="HATPase_c"/>
    <property type="match status" value="1"/>
</dbReference>
<proteinExistence type="predicted"/>
<keyword evidence="3" id="KW-0597">Phosphoprotein</keyword>
<dbReference type="CDD" id="cd00082">
    <property type="entry name" value="HisKA"/>
    <property type="match status" value="1"/>
</dbReference>
<dbReference type="InterPro" id="IPR005467">
    <property type="entry name" value="His_kinase_dom"/>
</dbReference>
<evidence type="ECO:0000313" key="8">
    <source>
        <dbReference type="EMBL" id="KPL91433.1"/>
    </source>
</evidence>
<dbReference type="EC" id="2.7.13.3" evidence="2"/>
<dbReference type="RefSeq" id="WP_054532728.1">
    <property type="nucleotide sequence ID" value="NZ_LGKP01000005.1"/>
</dbReference>
<dbReference type="SUPFAM" id="SSF47384">
    <property type="entry name" value="Homodimeric domain of signal transducing histidine kinase"/>
    <property type="match status" value="1"/>
</dbReference>
<evidence type="ECO:0000256" key="3">
    <source>
        <dbReference type="ARBA" id="ARBA00022553"/>
    </source>
</evidence>
<keyword evidence="6" id="KW-0902">Two-component regulatory system</keyword>
<evidence type="ECO:0000256" key="2">
    <source>
        <dbReference type="ARBA" id="ARBA00012438"/>
    </source>
</evidence>
<comment type="caution">
    <text evidence="8">The sequence shown here is derived from an EMBL/GenBank/DDBJ whole genome shotgun (WGS) entry which is preliminary data.</text>
</comment>
<dbReference type="PRINTS" id="PR00344">
    <property type="entry name" value="BCTRLSENSOR"/>
</dbReference>
<evidence type="ECO:0000256" key="5">
    <source>
        <dbReference type="ARBA" id="ARBA00022777"/>
    </source>
</evidence>
<dbReference type="SUPFAM" id="SSF55781">
    <property type="entry name" value="GAF domain-like"/>
    <property type="match status" value="1"/>
</dbReference>
<evidence type="ECO:0000313" key="9">
    <source>
        <dbReference type="Proteomes" id="UP000050277"/>
    </source>
</evidence>
<dbReference type="PROSITE" id="PS50109">
    <property type="entry name" value="HIS_KIN"/>
    <property type="match status" value="1"/>
</dbReference>
<dbReference type="InterPro" id="IPR003018">
    <property type="entry name" value="GAF"/>
</dbReference>
<dbReference type="InterPro" id="IPR029016">
    <property type="entry name" value="GAF-like_dom_sf"/>
</dbReference>
<dbReference type="SMART" id="SM00065">
    <property type="entry name" value="GAF"/>
    <property type="match status" value="1"/>
</dbReference>
<dbReference type="AlphaFoldDB" id="A0A0P6Y5A9"/>
<organism evidence="8 9">
    <name type="scientific">Herpetosiphon geysericola</name>
    <dbReference type="NCBI Taxonomy" id="70996"/>
    <lineage>
        <taxon>Bacteria</taxon>
        <taxon>Bacillati</taxon>
        <taxon>Chloroflexota</taxon>
        <taxon>Chloroflexia</taxon>
        <taxon>Herpetosiphonales</taxon>
        <taxon>Herpetosiphonaceae</taxon>
        <taxon>Herpetosiphon</taxon>
    </lineage>
</organism>
<dbReference type="InterPro" id="IPR036890">
    <property type="entry name" value="HATPase_C_sf"/>
</dbReference>
<keyword evidence="5" id="KW-0418">Kinase</keyword>
<dbReference type="Pfam" id="PF02518">
    <property type="entry name" value="HATPase_c"/>
    <property type="match status" value="1"/>
</dbReference>
<dbReference type="Proteomes" id="UP000050277">
    <property type="component" value="Unassembled WGS sequence"/>
</dbReference>
<dbReference type="Pfam" id="PF00512">
    <property type="entry name" value="HisKA"/>
    <property type="match status" value="1"/>
</dbReference>
<dbReference type="InterPro" id="IPR003594">
    <property type="entry name" value="HATPase_dom"/>
</dbReference>
<dbReference type="Gene3D" id="3.30.450.40">
    <property type="match status" value="1"/>
</dbReference>
<dbReference type="SMART" id="SM00388">
    <property type="entry name" value="HisKA"/>
    <property type="match status" value="1"/>
</dbReference>
<sequence length="418" mass="45690">MNQHDPDRAAEQEVLERLAMLSTMQFDDVDRAIQTYLAVACEVAGTKTALIGDLNRTHQYIRAIYPASTGNLAAGSILAREDTFCQYIDVTAQPLVVGDAASDQRVQPLLSRLETPIRAYLGVPIPASTAALTPTLCTFDPQAHRFTPVHVAALKLLAHQIARWMPELRAPATDEPPIALANMSVAELNQIVAHDIRNPLHFLQGTLELLQSEPSLIPDPTLGSLLPQAYGSVLHIQRLVRDLVDATTLMTGSLSFVRHTIELGSLIEEIAAVAKSTLSPRCSLIIEIEPDLPTLISDRDRVWQVLHNLISNAVRYTETGTITVRARAINQQTLRIEIEDTGPGIDPIDIERIWERHARASSVAHGWGLGLAIVRSLVVALGGQVGVESTVGEGSCFWVVLPVVRSEPALVDYQPWRA</sequence>
<dbReference type="Pfam" id="PF01590">
    <property type="entry name" value="GAF"/>
    <property type="match status" value="1"/>
</dbReference>
<reference evidence="8 9" key="1">
    <citation type="submission" date="2015-07" db="EMBL/GenBank/DDBJ databases">
        <title>Whole genome sequence of Herpetosiphon geysericola DSM 7119.</title>
        <authorList>
            <person name="Hemp J."/>
            <person name="Ward L.M."/>
            <person name="Pace L.A."/>
            <person name="Fischer W.W."/>
        </authorList>
    </citation>
    <scope>NUCLEOTIDE SEQUENCE [LARGE SCALE GENOMIC DNA]</scope>
    <source>
        <strain evidence="8 9">DSM 7119</strain>
    </source>
</reference>
<accession>A0A0P6Y5A9</accession>
<dbReference type="SUPFAM" id="SSF55874">
    <property type="entry name" value="ATPase domain of HSP90 chaperone/DNA topoisomerase II/histidine kinase"/>
    <property type="match status" value="1"/>
</dbReference>
<evidence type="ECO:0000256" key="6">
    <source>
        <dbReference type="ARBA" id="ARBA00023012"/>
    </source>
</evidence>
<dbReference type="EMBL" id="LGKP01000005">
    <property type="protein sequence ID" value="KPL91433.1"/>
    <property type="molecule type" value="Genomic_DNA"/>
</dbReference>
<dbReference type="GO" id="GO:0000155">
    <property type="term" value="F:phosphorelay sensor kinase activity"/>
    <property type="evidence" value="ECO:0007669"/>
    <property type="project" value="InterPro"/>
</dbReference>
<dbReference type="InterPro" id="IPR036097">
    <property type="entry name" value="HisK_dim/P_sf"/>
</dbReference>
<keyword evidence="4" id="KW-0808">Transferase</keyword>
<dbReference type="Gene3D" id="1.10.287.130">
    <property type="match status" value="1"/>
</dbReference>
<dbReference type="PANTHER" id="PTHR43711">
    <property type="entry name" value="TWO-COMPONENT HISTIDINE KINASE"/>
    <property type="match status" value="1"/>
</dbReference>
<dbReference type="STRING" id="70996.SE18_01905"/>
<evidence type="ECO:0000256" key="4">
    <source>
        <dbReference type="ARBA" id="ARBA00022679"/>
    </source>
</evidence>
<gene>
    <name evidence="8" type="ORF">SE18_01905</name>
</gene>
<evidence type="ECO:0000256" key="1">
    <source>
        <dbReference type="ARBA" id="ARBA00000085"/>
    </source>
</evidence>
<dbReference type="Gene3D" id="3.30.565.10">
    <property type="entry name" value="Histidine kinase-like ATPase, C-terminal domain"/>
    <property type="match status" value="1"/>
</dbReference>
<evidence type="ECO:0000259" key="7">
    <source>
        <dbReference type="PROSITE" id="PS50109"/>
    </source>
</evidence>
<feature type="domain" description="Histidine kinase" evidence="7">
    <location>
        <begin position="191"/>
        <end position="405"/>
    </location>
</feature>
<dbReference type="InterPro" id="IPR003661">
    <property type="entry name" value="HisK_dim/P_dom"/>
</dbReference>
<dbReference type="PANTHER" id="PTHR43711:SF31">
    <property type="entry name" value="HISTIDINE KINASE"/>
    <property type="match status" value="1"/>
</dbReference>
<keyword evidence="9" id="KW-1185">Reference proteome</keyword>
<name>A0A0P6Y5A9_9CHLR</name>
<protein>
    <recommendedName>
        <fullName evidence="2">histidine kinase</fullName>
        <ecNumber evidence="2">2.7.13.3</ecNumber>
    </recommendedName>
</protein>
<comment type="catalytic activity">
    <reaction evidence="1">
        <text>ATP + protein L-histidine = ADP + protein N-phospho-L-histidine.</text>
        <dbReference type="EC" id="2.7.13.3"/>
    </reaction>
</comment>